<reference evidence="1 2" key="1">
    <citation type="journal article" date="2014" name="Genome Announc.">
        <title>Draft Genome Sequence of the Boron-Tolerant and Moderately Halotolerant Bacterium Gracilibacillus boraciitolerans JCM 21714T.</title>
        <authorList>
            <person name="Ahmed I."/>
            <person name="Oshima K."/>
            <person name="Suda W."/>
            <person name="Kitamura K."/>
            <person name="Iida T."/>
            <person name="Ohmori Y."/>
            <person name="Fujiwara T."/>
            <person name="Hattori M."/>
            <person name="Ohkuma M."/>
        </authorList>
    </citation>
    <scope>NUCLEOTIDE SEQUENCE [LARGE SCALE GENOMIC DNA]</scope>
    <source>
        <strain evidence="1 2">JCM 21714</strain>
    </source>
</reference>
<name>W4VMY4_9BACI</name>
<dbReference type="OrthoDB" id="2207344at2"/>
<dbReference type="EMBL" id="BAVS01000026">
    <property type="protein sequence ID" value="GAE94547.1"/>
    <property type="molecule type" value="Genomic_DNA"/>
</dbReference>
<evidence type="ECO:0000313" key="2">
    <source>
        <dbReference type="Proteomes" id="UP000019102"/>
    </source>
</evidence>
<dbReference type="Proteomes" id="UP000019102">
    <property type="component" value="Unassembled WGS sequence"/>
</dbReference>
<comment type="caution">
    <text evidence="1">The sequence shown here is derived from an EMBL/GenBank/DDBJ whole genome shotgun (WGS) entry which is preliminary data.</text>
</comment>
<sequence>MKFNLDTNYYSTIDQEELSSTANELNRMMEQKAMVDSLIPKRLEVDTDDKQ</sequence>
<proteinExistence type="predicted"/>
<protein>
    <submittedName>
        <fullName evidence="1">Uncharacterized protein</fullName>
    </submittedName>
</protein>
<dbReference type="AlphaFoldDB" id="W4VMY4"/>
<keyword evidence="2" id="KW-1185">Reference proteome</keyword>
<gene>
    <name evidence="1" type="ORF">JCM21714_3710</name>
</gene>
<evidence type="ECO:0000313" key="1">
    <source>
        <dbReference type="EMBL" id="GAE94547.1"/>
    </source>
</evidence>
<organism evidence="1 2">
    <name type="scientific">Gracilibacillus boraciitolerans JCM 21714</name>
    <dbReference type="NCBI Taxonomy" id="1298598"/>
    <lineage>
        <taxon>Bacteria</taxon>
        <taxon>Bacillati</taxon>
        <taxon>Bacillota</taxon>
        <taxon>Bacilli</taxon>
        <taxon>Bacillales</taxon>
        <taxon>Bacillaceae</taxon>
        <taxon>Gracilibacillus</taxon>
    </lineage>
</organism>
<accession>W4VMY4</accession>
<dbReference type="STRING" id="1298598.JCM21714_3710"/>
<dbReference type="RefSeq" id="WP_158413524.1">
    <property type="nucleotide sequence ID" value="NZ_BAVS01000026.1"/>
</dbReference>